<evidence type="ECO:0008006" key="3">
    <source>
        <dbReference type="Google" id="ProtNLM"/>
    </source>
</evidence>
<proteinExistence type="predicted"/>
<reference evidence="2" key="1">
    <citation type="submission" date="2017-11" db="EMBL/GenBank/DDBJ databases">
        <authorList>
            <person name="Lima N.C."/>
            <person name="Parody-Merino A.M."/>
            <person name="Battley P.F."/>
            <person name="Fidler A.E."/>
            <person name="Prosdocimi F."/>
        </authorList>
    </citation>
    <scope>NUCLEOTIDE SEQUENCE [LARGE SCALE GENOMIC DNA]</scope>
</reference>
<dbReference type="AlphaFoldDB" id="A0A2I0TA11"/>
<gene>
    <name evidence="1" type="ORF">llap_19067</name>
</gene>
<dbReference type="OrthoDB" id="10056483at2759"/>
<dbReference type="Proteomes" id="UP000233556">
    <property type="component" value="Unassembled WGS sequence"/>
</dbReference>
<evidence type="ECO:0000313" key="2">
    <source>
        <dbReference type="Proteomes" id="UP000233556"/>
    </source>
</evidence>
<reference evidence="2" key="2">
    <citation type="submission" date="2017-12" db="EMBL/GenBank/DDBJ databases">
        <title>Genome sequence of the Bar-tailed Godwit (Limosa lapponica baueri).</title>
        <authorList>
            <person name="Lima N.C.B."/>
            <person name="Parody-Merino A.M."/>
            <person name="Battley P.F."/>
            <person name="Fidler A.E."/>
            <person name="Prosdocimi F."/>
        </authorList>
    </citation>
    <scope>NUCLEOTIDE SEQUENCE [LARGE SCALE GENOMIC DNA]</scope>
</reference>
<organism evidence="1 2">
    <name type="scientific">Limosa lapponica baueri</name>
    <dbReference type="NCBI Taxonomy" id="1758121"/>
    <lineage>
        <taxon>Eukaryota</taxon>
        <taxon>Metazoa</taxon>
        <taxon>Chordata</taxon>
        <taxon>Craniata</taxon>
        <taxon>Vertebrata</taxon>
        <taxon>Euteleostomi</taxon>
        <taxon>Archelosauria</taxon>
        <taxon>Archosauria</taxon>
        <taxon>Dinosauria</taxon>
        <taxon>Saurischia</taxon>
        <taxon>Theropoda</taxon>
        <taxon>Coelurosauria</taxon>
        <taxon>Aves</taxon>
        <taxon>Neognathae</taxon>
        <taxon>Neoaves</taxon>
        <taxon>Charadriiformes</taxon>
        <taxon>Scolopacidae</taxon>
        <taxon>Limosa</taxon>
    </lineage>
</organism>
<protein>
    <recommendedName>
        <fullName evidence="3">Rna-directed dna polymerase from mobile element jockey-like</fullName>
    </recommendedName>
</protein>
<accession>A0A2I0TA11</accession>
<keyword evidence="2" id="KW-1185">Reference proteome</keyword>
<sequence length="87" mass="9995">MVIKGHAAIQGDLDRLEKQIERNIIKFNKGNCKVLHLGTNKLMHRTAEATPVSCVLFWAVQYKSDMAILERVQQRALKVMKELEHLP</sequence>
<name>A0A2I0TA11_LIMLA</name>
<dbReference type="EMBL" id="KZ514277">
    <property type="protein sequence ID" value="PKU30630.1"/>
    <property type="molecule type" value="Genomic_DNA"/>
</dbReference>
<evidence type="ECO:0000313" key="1">
    <source>
        <dbReference type="EMBL" id="PKU30630.1"/>
    </source>
</evidence>